<protein>
    <submittedName>
        <fullName evidence="1">Uncharacterized protein</fullName>
    </submittedName>
</protein>
<comment type="caution">
    <text evidence="1">The sequence shown here is derived from an EMBL/GenBank/DDBJ whole genome shotgun (WGS) entry which is preliminary data.</text>
</comment>
<sequence>MIDLNDKDIYYIKGKKFGLVIDGNAQTILAVIKGRADKHFSDVRIVEELRLADHSKRTHFDRQKAILFVDGLALIDLLVWAVEQRDWKDGRQFFKSFQRLFGGGDGIRIDSYPTASLAAAGGMAVPGELDHIKAEFIRQHPDAFAALQHREPSVLLEIDVSD</sequence>
<dbReference type="EMBL" id="JACHEU010000001">
    <property type="protein sequence ID" value="MBB6012672.1"/>
    <property type="molecule type" value="Genomic_DNA"/>
</dbReference>
<evidence type="ECO:0000313" key="1">
    <source>
        <dbReference type="EMBL" id="MBB6012672.1"/>
    </source>
</evidence>
<keyword evidence="2" id="KW-1185">Reference proteome</keyword>
<gene>
    <name evidence="1" type="ORF">HNR59_002017</name>
</gene>
<name>A0A7W9S220_9HYPH</name>
<reference evidence="1 2" key="1">
    <citation type="submission" date="2020-08" db="EMBL/GenBank/DDBJ databases">
        <title>Genomic Encyclopedia of Type Strains, Phase IV (KMG-IV): sequencing the most valuable type-strain genomes for metagenomic binning, comparative biology and taxonomic classification.</title>
        <authorList>
            <person name="Goeker M."/>
        </authorList>
    </citation>
    <scope>NUCLEOTIDE SEQUENCE [LARGE SCALE GENOMIC DNA]</scope>
    <source>
        <strain evidence="1 2">DSM 11099</strain>
    </source>
</reference>
<dbReference type="RefSeq" id="WP_183829414.1">
    <property type="nucleotide sequence ID" value="NZ_JACHEU010000001.1"/>
</dbReference>
<dbReference type="Proteomes" id="UP000533306">
    <property type="component" value="Unassembled WGS sequence"/>
</dbReference>
<dbReference type="AlphaFoldDB" id="A0A7W9S220"/>
<evidence type="ECO:0000313" key="2">
    <source>
        <dbReference type="Proteomes" id="UP000533306"/>
    </source>
</evidence>
<accession>A0A7W9S220</accession>
<proteinExistence type="predicted"/>
<organism evidence="1 2">
    <name type="scientific">Aquamicrobium lusatiense</name>
    <dbReference type="NCBI Taxonomy" id="89772"/>
    <lineage>
        <taxon>Bacteria</taxon>
        <taxon>Pseudomonadati</taxon>
        <taxon>Pseudomonadota</taxon>
        <taxon>Alphaproteobacteria</taxon>
        <taxon>Hyphomicrobiales</taxon>
        <taxon>Phyllobacteriaceae</taxon>
        <taxon>Aquamicrobium</taxon>
    </lineage>
</organism>